<evidence type="ECO:0000313" key="1">
    <source>
        <dbReference type="EMBL" id="MBW84704.1"/>
    </source>
</evidence>
<keyword evidence="1" id="KW-0575">Peroxidase</keyword>
<organism evidence="1">
    <name type="scientific">Rhizophora mucronata</name>
    <name type="common">Asiatic mangrove</name>
    <dbReference type="NCBI Taxonomy" id="61149"/>
    <lineage>
        <taxon>Eukaryota</taxon>
        <taxon>Viridiplantae</taxon>
        <taxon>Streptophyta</taxon>
        <taxon>Embryophyta</taxon>
        <taxon>Tracheophyta</taxon>
        <taxon>Spermatophyta</taxon>
        <taxon>Magnoliopsida</taxon>
        <taxon>eudicotyledons</taxon>
        <taxon>Gunneridae</taxon>
        <taxon>Pentapetalae</taxon>
        <taxon>rosids</taxon>
        <taxon>fabids</taxon>
        <taxon>Malpighiales</taxon>
        <taxon>Rhizophoraceae</taxon>
        <taxon>Rhizophora</taxon>
    </lineage>
</organism>
<sequence>MKINFAFYCNHTSSIDNSAFESHFTIFTDLNISKLHH</sequence>
<keyword evidence="1" id="KW-0560">Oxidoreductase</keyword>
<reference evidence="1" key="1">
    <citation type="submission" date="2018-02" db="EMBL/GenBank/DDBJ databases">
        <title>Rhizophora mucronata_Transcriptome.</title>
        <authorList>
            <person name="Meera S.P."/>
            <person name="Sreeshan A."/>
            <person name="Augustine A."/>
        </authorList>
    </citation>
    <scope>NUCLEOTIDE SEQUENCE</scope>
    <source>
        <tissue evidence="1">Leaf</tissue>
    </source>
</reference>
<proteinExistence type="predicted"/>
<dbReference type="EMBL" id="GGEC01004221">
    <property type="protein sequence ID" value="MBW84704.1"/>
    <property type="molecule type" value="Transcribed_RNA"/>
</dbReference>
<dbReference type="AlphaFoldDB" id="A0A2P2IU35"/>
<dbReference type="GO" id="GO:0004601">
    <property type="term" value="F:peroxidase activity"/>
    <property type="evidence" value="ECO:0007669"/>
    <property type="project" value="UniProtKB-KW"/>
</dbReference>
<accession>A0A2P2IU35</accession>
<protein>
    <submittedName>
        <fullName evidence="1">Peroxidase</fullName>
    </submittedName>
</protein>
<name>A0A2P2IU35_RHIMU</name>